<feature type="domain" description="Type III secretion system flagellar brake protein YcgR PilZN" evidence="2">
    <location>
        <begin position="4"/>
        <end position="88"/>
    </location>
</feature>
<dbReference type="InterPro" id="IPR009875">
    <property type="entry name" value="PilZ_domain"/>
</dbReference>
<protein>
    <submittedName>
        <fullName evidence="3">C-di-GMP-binding flagellar brake protein YcgR</fullName>
    </submittedName>
</protein>
<dbReference type="InterPro" id="IPR009926">
    <property type="entry name" value="T3SS_YcgR_PilZN"/>
</dbReference>
<keyword evidence="3" id="KW-0969">Cilium</keyword>
<dbReference type="Pfam" id="PF12945">
    <property type="entry name" value="PilZNR"/>
    <property type="match status" value="1"/>
</dbReference>
<keyword evidence="3" id="KW-0282">Flagellum</keyword>
<evidence type="ECO:0000313" key="4">
    <source>
        <dbReference type="Proteomes" id="UP001225646"/>
    </source>
</evidence>
<proteinExistence type="predicted"/>
<dbReference type="Gene3D" id="2.40.10.220">
    <property type="entry name" value="predicted glycosyltransferase like domains"/>
    <property type="match status" value="1"/>
</dbReference>
<accession>A0ABT9VKL4</accession>
<dbReference type="Proteomes" id="UP001225646">
    <property type="component" value="Unassembled WGS sequence"/>
</dbReference>
<evidence type="ECO:0000259" key="1">
    <source>
        <dbReference type="Pfam" id="PF07238"/>
    </source>
</evidence>
<keyword evidence="4" id="KW-1185">Reference proteome</keyword>
<feature type="domain" description="PilZ" evidence="1">
    <location>
        <begin position="97"/>
        <end position="207"/>
    </location>
</feature>
<reference evidence="3 4" key="1">
    <citation type="submission" date="2023-07" db="EMBL/GenBank/DDBJ databases">
        <title>Genomic Encyclopedia of Type Strains, Phase IV (KMG-IV): sequencing the most valuable type-strain genomes for metagenomic binning, comparative biology and taxonomic classification.</title>
        <authorList>
            <person name="Goeker M."/>
        </authorList>
    </citation>
    <scope>NUCLEOTIDE SEQUENCE [LARGE SCALE GENOMIC DNA]</scope>
    <source>
        <strain evidence="3 4">DSM 19092</strain>
    </source>
</reference>
<name>A0ABT9VKL4_9BACI</name>
<evidence type="ECO:0000259" key="2">
    <source>
        <dbReference type="Pfam" id="PF12945"/>
    </source>
</evidence>
<organism evidence="3 4">
    <name type="scientific">Aeribacillus alveayuensis</name>
    <dbReference type="NCBI Taxonomy" id="279215"/>
    <lineage>
        <taxon>Bacteria</taxon>
        <taxon>Bacillati</taxon>
        <taxon>Bacillota</taxon>
        <taxon>Bacilli</taxon>
        <taxon>Bacillales</taxon>
        <taxon>Bacillaceae</taxon>
        <taxon>Aeribacillus</taxon>
    </lineage>
</organism>
<evidence type="ECO:0000313" key="3">
    <source>
        <dbReference type="EMBL" id="MDQ0161512.1"/>
    </source>
</evidence>
<dbReference type="EMBL" id="JAUSTR010000001">
    <property type="protein sequence ID" value="MDQ0161512.1"/>
    <property type="molecule type" value="Genomic_DNA"/>
</dbReference>
<dbReference type="SUPFAM" id="SSF141371">
    <property type="entry name" value="PilZ domain-like"/>
    <property type="match status" value="1"/>
</dbReference>
<comment type="caution">
    <text evidence="3">The sequence shown here is derived from an EMBL/GenBank/DDBJ whole genome shotgun (WGS) entry which is preliminary data.</text>
</comment>
<dbReference type="Pfam" id="PF07238">
    <property type="entry name" value="PilZ"/>
    <property type="match status" value="1"/>
</dbReference>
<keyword evidence="3" id="KW-0966">Cell projection</keyword>
<dbReference type="RefSeq" id="WP_419151229.1">
    <property type="nucleotide sequence ID" value="NZ_JAUSTR010000001.1"/>
</dbReference>
<gene>
    <name evidence="3" type="ORF">J2S06_000582</name>
</gene>
<sequence length="219" mass="25123">MVNIGVILTLQRVRDQDEKLRSKLIDRQNGELFIDYPTSEQTGKTVYLENGAELLVTFVNESQKVYCFKTKVIGKRKVNIPMIVLKEPPPDGYKQIQRRQFVRIEASIDAAIHPINREFPPFTTITDDISGGGISIVLPKQHALHSGFDVQVWLVLPFQDGSIDYLTVNAQVVRLSEENDRQVQIASLKFLDIDDKSQQKLMRFCFETQLQQKKKGIFE</sequence>